<evidence type="ECO:0000256" key="3">
    <source>
        <dbReference type="SAM" id="SignalP"/>
    </source>
</evidence>
<feature type="domain" description="SMB" evidence="4">
    <location>
        <begin position="35"/>
        <end position="81"/>
    </location>
</feature>
<dbReference type="EnsemblMetazoa" id="XM_030983229">
    <property type="protein sequence ID" value="XP_030839089"/>
    <property type="gene ID" value="LOC576823"/>
</dbReference>
<dbReference type="Pfam" id="PF00112">
    <property type="entry name" value="Peptidase_C1"/>
    <property type="match status" value="1"/>
</dbReference>
<feature type="chain" id="PRO_5029761282" description="SMB domain-containing protein" evidence="3">
    <location>
        <begin position="31"/>
        <end position="449"/>
    </location>
</feature>
<evidence type="ECO:0000256" key="2">
    <source>
        <dbReference type="ARBA" id="ARBA00023157"/>
    </source>
</evidence>
<dbReference type="InterPro" id="IPR013128">
    <property type="entry name" value="Peptidase_C1A"/>
</dbReference>
<dbReference type="InterPro" id="IPR001212">
    <property type="entry name" value="Somatomedin_B_dom"/>
</dbReference>
<dbReference type="Gene3D" id="3.90.70.10">
    <property type="entry name" value="Cysteine proteinases"/>
    <property type="match status" value="1"/>
</dbReference>
<evidence type="ECO:0000259" key="4">
    <source>
        <dbReference type="PROSITE" id="PS50958"/>
    </source>
</evidence>
<comment type="similarity">
    <text evidence="1">Belongs to the peptidase C1 family.</text>
</comment>
<dbReference type="RefSeq" id="XP_030839089.1">
    <property type="nucleotide sequence ID" value="XM_030983229.1"/>
</dbReference>
<dbReference type="InParanoid" id="A0A7M7SXR5"/>
<evidence type="ECO:0000313" key="6">
    <source>
        <dbReference type="Proteomes" id="UP000007110"/>
    </source>
</evidence>
<sequence>MLNSELRRLVPLGATLVLLAVVLLPSPTQAQYCTSRGCCPGRDDECTTRYFDTLCYCDIFCNTTAMDCCPDFWYYCMGAPRRTRPLIEKPLIDYCISSGVVYYPGSSIKRNCNTCVCTLAPDGNADFVCDDIPCLVDSITISDVNEDYYLGWRASNYSFLWGLTQAEGVLYRLGTFPPGRALSEMAEVNIDTEGALPETFDARENWPGLIDEVIDQGKCGSSWAISTASVASDRLAIQSMGEVNPRLSEQHLLSCNIRGQRGCSGGYLDRAWYHLRRAGAVSRACYPYHSGLDEDTIMQKLRCRVPYGSSQCPERGVTSDLYLSTPPYRIAAREVDIMTEIYQNGPVQATFNVKNDFFVYNRGVYRNVKQEFTASQSDADQAGWHSVKIVGWGIDRSDWYNPIKYWLCTNSWGRNWGEQGMFRIVRGVNECEIESFVLGVWMQVGNNHM</sequence>
<dbReference type="CDD" id="cd02620">
    <property type="entry name" value="Peptidase_C1A_CathepsinB"/>
    <property type="match status" value="1"/>
</dbReference>
<dbReference type="PROSITE" id="PS50958">
    <property type="entry name" value="SMB_2"/>
    <property type="match status" value="1"/>
</dbReference>
<dbReference type="GO" id="GO:0005615">
    <property type="term" value="C:extracellular space"/>
    <property type="evidence" value="ECO:0000318"/>
    <property type="project" value="GO_Central"/>
</dbReference>
<dbReference type="FunFam" id="3.90.70.10:FF:000165">
    <property type="entry name" value="Tubulointerstitial nephritis antigen-like"/>
    <property type="match status" value="1"/>
</dbReference>
<dbReference type="PROSITE" id="PS00524">
    <property type="entry name" value="SMB_1"/>
    <property type="match status" value="1"/>
</dbReference>
<keyword evidence="3" id="KW-0732">Signal</keyword>
<dbReference type="InterPro" id="IPR025660">
    <property type="entry name" value="Pept_his_AS"/>
</dbReference>
<keyword evidence="2" id="KW-1015">Disulfide bond</keyword>
<accession>A0A7M7SXR5</accession>
<dbReference type="AlphaFoldDB" id="A0A7M7SXR5"/>
<evidence type="ECO:0000313" key="5">
    <source>
        <dbReference type="EnsemblMetazoa" id="XP_030839089"/>
    </source>
</evidence>
<name>A0A7M7SXR5_STRPU</name>
<reference evidence="6" key="1">
    <citation type="submission" date="2015-02" db="EMBL/GenBank/DDBJ databases">
        <title>Genome sequencing for Strongylocentrotus purpuratus.</title>
        <authorList>
            <person name="Murali S."/>
            <person name="Liu Y."/>
            <person name="Vee V."/>
            <person name="English A."/>
            <person name="Wang M."/>
            <person name="Skinner E."/>
            <person name="Han Y."/>
            <person name="Muzny D.M."/>
            <person name="Worley K.C."/>
            <person name="Gibbs R.A."/>
        </authorList>
    </citation>
    <scope>NUCLEOTIDE SEQUENCE</scope>
</reference>
<dbReference type="InterPro" id="IPR038765">
    <property type="entry name" value="Papain-like_cys_pep_sf"/>
</dbReference>
<dbReference type="SUPFAM" id="SSF54001">
    <property type="entry name" value="Cysteine proteinases"/>
    <property type="match status" value="1"/>
</dbReference>
<proteinExistence type="inferred from homology"/>
<dbReference type="GO" id="GO:0006508">
    <property type="term" value="P:proteolysis"/>
    <property type="evidence" value="ECO:0007669"/>
    <property type="project" value="InterPro"/>
</dbReference>
<dbReference type="InterPro" id="IPR000668">
    <property type="entry name" value="Peptidase_C1A_C"/>
</dbReference>
<dbReference type="KEGG" id="spu:576823"/>
<dbReference type="SMART" id="SM00645">
    <property type="entry name" value="Pept_C1"/>
    <property type="match status" value="1"/>
</dbReference>
<dbReference type="PRINTS" id="PR00705">
    <property type="entry name" value="PAPAIN"/>
</dbReference>
<protein>
    <recommendedName>
        <fullName evidence="4">SMB domain-containing protein</fullName>
    </recommendedName>
</protein>
<dbReference type="OrthoDB" id="3789175at2759"/>
<feature type="signal peptide" evidence="3">
    <location>
        <begin position="1"/>
        <end position="30"/>
    </location>
</feature>
<dbReference type="GO" id="GO:0005764">
    <property type="term" value="C:lysosome"/>
    <property type="evidence" value="ECO:0000318"/>
    <property type="project" value="GO_Central"/>
</dbReference>
<dbReference type="GO" id="GO:0008234">
    <property type="term" value="F:cysteine-type peptidase activity"/>
    <property type="evidence" value="ECO:0007669"/>
    <property type="project" value="InterPro"/>
</dbReference>
<evidence type="ECO:0000256" key="1">
    <source>
        <dbReference type="ARBA" id="ARBA00008455"/>
    </source>
</evidence>
<keyword evidence="6" id="KW-1185">Reference proteome</keyword>
<dbReference type="GeneID" id="576823"/>
<organism evidence="5 6">
    <name type="scientific">Strongylocentrotus purpuratus</name>
    <name type="common">Purple sea urchin</name>
    <dbReference type="NCBI Taxonomy" id="7668"/>
    <lineage>
        <taxon>Eukaryota</taxon>
        <taxon>Metazoa</taxon>
        <taxon>Echinodermata</taxon>
        <taxon>Eleutherozoa</taxon>
        <taxon>Echinozoa</taxon>
        <taxon>Echinoidea</taxon>
        <taxon>Euechinoidea</taxon>
        <taxon>Echinacea</taxon>
        <taxon>Camarodonta</taxon>
        <taxon>Echinidea</taxon>
        <taxon>Strongylocentrotidae</taxon>
        <taxon>Strongylocentrotus</taxon>
    </lineage>
</organism>
<dbReference type="OMA" id="AEIYHSG"/>
<dbReference type="Proteomes" id="UP000007110">
    <property type="component" value="Unassembled WGS sequence"/>
</dbReference>
<dbReference type="PANTHER" id="PTHR12411">
    <property type="entry name" value="CYSTEINE PROTEASE FAMILY C1-RELATED"/>
    <property type="match status" value="1"/>
</dbReference>
<dbReference type="PROSITE" id="PS00639">
    <property type="entry name" value="THIOL_PROTEASE_HIS"/>
    <property type="match status" value="1"/>
</dbReference>
<reference evidence="5" key="2">
    <citation type="submission" date="2021-01" db="UniProtKB">
        <authorList>
            <consortium name="EnsemblMetazoa"/>
        </authorList>
    </citation>
    <scope>IDENTIFICATION</scope>
</reference>